<feature type="binding site" evidence="9">
    <location>
        <position position="130"/>
    </location>
    <ligand>
        <name>Zn(2+)</name>
        <dbReference type="ChEBI" id="CHEBI:29105"/>
        <note>catalytic</note>
    </ligand>
</feature>
<evidence type="ECO:0000256" key="2">
    <source>
        <dbReference type="ARBA" id="ARBA00022517"/>
    </source>
</evidence>
<evidence type="ECO:0000313" key="11">
    <source>
        <dbReference type="Proteomes" id="UP000004465"/>
    </source>
</evidence>
<dbReference type="InterPro" id="IPR020549">
    <property type="entry name" value="YbeY_CS"/>
</dbReference>
<keyword evidence="8 9" id="KW-0862">Zinc</keyword>
<dbReference type="HAMAP" id="MF_00009">
    <property type="entry name" value="Endoribonucl_YbeY"/>
    <property type="match status" value="1"/>
</dbReference>
<dbReference type="PANTHER" id="PTHR46986">
    <property type="entry name" value="ENDORIBONUCLEASE YBEY, CHLOROPLASTIC"/>
    <property type="match status" value="1"/>
</dbReference>
<dbReference type="PANTHER" id="PTHR46986:SF1">
    <property type="entry name" value="ENDORIBONUCLEASE YBEY, CHLOROPLASTIC"/>
    <property type="match status" value="1"/>
</dbReference>
<dbReference type="AlphaFoldDB" id="K1LWF4"/>
<comment type="function">
    <text evidence="9">Single strand-specific metallo-endoribonuclease involved in late-stage 70S ribosome quality control and in maturation of the 3' terminus of the 16S rRNA.</text>
</comment>
<comment type="caution">
    <text evidence="10">The sequence shown here is derived from an EMBL/GenBank/DDBJ whole genome shotgun (WGS) entry which is preliminary data.</text>
</comment>
<proteinExistence type="inferred from homology"/>
<keyword evidence="5 9" id="KW-0479">Metal-binding</keyword>
<dbReference type="InterPro" id="IPR002036">
    <property type="entry name" value="YbeY"/>
</dbReference>
<evidence type="ECO:0000256" key="1">
    <source>
        <dbReference type="ARBA" id="ARBA00010875"/>
    </source>
</evidence>
<dbReference type="RefSeq" id="WP_006907771.1">
    <property type="nucleotide sequence ID" value="NZ_JH932292.1"/>
</dbReference>
<evidence type="ECO:0000256" key="8">
    <source>
        <dbReference type="ARBA" id="ARBA00022833"/>
    </source>
</evidence>
<evidence type="ECO:0000313" key="10">
    <source>
        <dbReference type="EMBL" id="EKB56477.1"/>
    </source>
</evidence>
<dbReference type="GO" id="GO:0008270">
    <property type="term" value="F:zinc ion binding"/>
    <property type="evidence" value="ECO:0007669"/>
    <property type="project" value="UniProtKB-UniRule"/>
</dbReference>
<sequence length="160" mass="18468">MNIEIIDDENYLTLDQSDLLKELINLASKKLEVNPHSEVDISIVDNERIQQLNRDFRNKDQATDVLSFALNEGEEWLELDSFVELEESPQIAPHLGDIIISIERAKEQAIEYGHSIDRELGFLAVHGFLHLNGYDHQTAEEEKEMFALQDEVLKEYGLCR</sequence>
<keyword evidence="7 9" id="KW-0378">Hydrolase</keyword>
<feature type="binding site" evidence="9">
    <location>
        <position position="136"/>
    </location>
    <ligand>
        <name>Zn(2+)</name>
        <dbReference type="ChEBI" id="CHEBI:29105"/>
        <note>catalytic</note>
    </ligand>
</feature>
<evidence type="ECO:0000256" key="7">
    <source>
        <dbReference type="ARBA" id="ARBA00022801"/>
    </source>
</evidence>
<gene>
    <name evidence="9" type="primary">ybeY</name>
    <name evidence="10" type="ORF">HMPREF9706_00460</name>
</gene>
<keyword evidence="11" id="KW-1185">Reference proteome</keyword>
<evidence type="ECO:0000256" key="6">
    <source>
        <dbReference type="ARBA" id="ARBA00022759"/>
    </source>
</evidence>
<accession>K1LWF4</accession>
<comment type="cofactor">
    <cofactor evidence="9">
        <name>Zn(2+)</name>
        <dbReference type="ChEBI" id="CHEBI:29105"/>
    </cofactor>
    <text evidence="9">Binds 1 zinc ion.</text>
</comment>
<keyword evidence="2 9" id="KW-0690">Ribosome biogenesis</keyword>
<comment type="subcellular location">
    <subcellularLocation>
        <location evidence="9">Cytoplasm</location>
    </subcellularLocation>
</comment>
<dbReference type="EC" id="3.1.-.-" evidence="9"/>
<dbReference type="InterPro" id="IPR023091">
    <property type="entry name" value="MetalPrtase_cat_dom_sf_prd"/>
</dbReference>
<keyword evidence="3 9" id="KW-0698">rRNA processing</keyword>
<dbReference type="NCBIfam" id="TIGR00043">
    <property type="entry name" value="rRNA maturation RNase YbeY"/>
    <property type="match status" value="1"/>
</dbReference>
<comment type="similarity">
    <text evidence="1 9">Belongs to the endoribonuclease YbeY family.</text>
</comment>
<dbReference type="GO" id="GO:0004222">
    <property type="term" value="F:metalloendopeptidase activity"/>
    <property type="evidence" value="ECO:0007669"/>
    <property type="project" value="InterPro"/>
</dbReference>
<dbReference type="Proteomes" id="UP000004465">
    <property type="component" value="Unassembled WGS sequence"/>
</dbReference>
<organism evidence="10 11">
    <name type="scientific">Facklamia hominis CCUG 36813</name>
    <dbReference type="NCBI Taxonomy" id="883111"/>
    <lineage>
        <taxon>Bacteria</taxon>
        <taxon>Bacillati</taxon>
        <taxon>Bacillota</taxon>
        <taxon>Bacilli</taxon>
        <taxon>Lactobacillales</taxon>
        <taxon>Aerococcaceae</taxon>
        <taxon>Facklamia</taxon>
    </lineage>
</organism>
<evidence type="ECO:0000256" key="4">
    <source>
        <dbReference type="ARBA" id="ARBA00022722"/>
    </source>
</evidence>
<protein>
    <recommendedName>
        <fullName evidence="9">Endoribonuclease YbeY</fullName>
        <ecNumber evidence="9">3.1.-.-</ecNumber>
    </recommendedName>
</protein>
<name>K1LWF4_9LACT</name>
<dbReference type="GO" id="GO:0006364">
    <property type="term" value="P:rRNA processing"/>
    <property type="evidence" value="ECO:0007669"/>
    <property type="project" value="UniProtKB-UniRule"/>
</dbReference>
<dbReference type="HOGENOM" id="CLU_106710_3_0_9"/>
<dbReference type="Pfam" id="PF02130">
    <property type="entry name" value="YbeY"/>
    <property type="match status" value="1"/>
</dbReference>
<dbReference type="EMBL" id="AGZD01000001">
    <property type="protein sequence ID" value="EKB56477.1"/>
    <property type="molecule type" value="Genomic_DNA"/>
</dbReference>
<dbReference type="PROSITE" id="PS01306">
    <property type="entry name" value="UPF0054"/>
    <property type="match status" value="1"/>
</dbReference>
<reference evidence="10 11" key="1">
    <citation type="submission" date="2012-07" db="EMBL/GenBank/DDBJ databases">
        <title>The Genome Sequence of Facklamia hominis CCUG 36813.</title>
        <authorList>
            <consortium name="The Broad Institute Genome Sequencing Platform"/>
            <person name="Earl A."/>
            <person name="Ward D."/>
            <person name="Feldgarden M."/>
            <person name="Gevers D."/>
            <person name="Huys G."/>
            <person name="Walker B."/>
            <person name="Young S.K."/>
            <person name="Zeng Q."/>
            <person name="Gargeya S."/>
            <person name="Fitzgerald M."/>
            <person name="Haas B."/>
            <person name="Abouelleil A."/>
            <person name="Alvarado L."/>
            <person name="Arachchi H.M."/>
            <person name="Berlin A.M."/>
            <person name="Chapman S.B."/>
            <person name="Goldberg J."/>
            <person name="Griggs A."/>
            <person name="Gujja S."/>
            <person name="Hansen M."/>
            <person name="Howarth C."/>
            <person name="Imamovic A."/>
            <person name="Larimer J."/>
            <person name="McCowen C."/>
            <person name="Montmayeur A."/>
            <person name="Murphy C."/>
            <person name="Neiman D."/>
            <person name="Pearson M."/>
            <person name="Priest M."/>
            <person name="Roberts A."/>
            <person name="Saif S."/>
            <person name="Shea T."/>
            <person name="Sisk P."/>
            <person name="Sykes S."/>
            <person name="Wortman J."/>
            <person name="Nusbaum C."/>
            <person name="Birren B."/>
        </authorList>
    </citation>
    <scope>NUCLEOTIDE SEQUENCE [LARGE SCALE GENOMIC DNA]</scope>
    <source>
        <strain evidence="10 11">CCUG 36813</strain>
    </source>
</reference>
<evidence type="ECO:0000256" key="3">
    <source>
        <dbReference type="ARBA" id="ARBA00022552"/>
    </source>
</evidence>
<keyword evidence="4 9" id="KW-0540">Nuclease</keyword>
<dbReference type="GO" id="GO:0004521">
    <property type="term" value="F:RNA endonuclease activity"/>
    <property type="evidence" value="ECO:0007669"/>
    <property type="project" value="UniProtKB-UniRule"/>
</dbReference>
<dbReference type="STRING" id="883111.HMPREF9706_00460"/>
<evidence type="ECO:0000256" key="5">
    <source>
        <dbReference type="ARBA" id="ARBA00022723"/>
    </source>
</evidence>
<dbReference type="SUPFAM" id="SSF55486">
    <property type="entry name" value="Metalloproteases ('zincins'), catalytic domain"/>
    <property type="match status" value="1"/>
</dbReference>
<keyword evidence="9" id="KW-0963">Cytoplasm</keyword>
<keyword evidence="6 9" id="KW-0255">Endonuclease</keyword>
<dbReference type="PATRIC" id="fig|883111.3.peg.460"/>
<dbReference type="Gene3D" id="3.40.390.30">
    <property type="entry name" value="Metalloproteases ('zincins'), catalytic domain"/>
    <property type="match status" value="1"/>
</dbReference>
<dbReference type="GO" id="GO:0005737">
    <property type="term" value="C:cytoplasm"/>
    <property type="evidence" value="ECO:0007669"/>
    <property type="project" value="UniProtKB-SubCell"/>
</dbReference>
<feature type="binding site" evidence="9">
    <location>
        <position position="126"/>
    </location>
    <ligand>
        <name>Zn(2+)</name>
        <dbReference type="ChEBI" id="CHEBI:29105"/>
        <note>catalytic</note>
    </ligand>
</feature>
<dbReference type="OrthoDB" id="9807740at2"/>
<evidence type="ECO:0000256" key="9">
    <source>
        <dbReference type="HAMAP-Rule" id="MF_00009"/>
    </source>
</evidence>